<dbReference type="Gene3D" id="3.40.50.720">
    <property type="entry name" value="NAD(P)-binding Rossmann-like Domain"/>
    <property type="match status" value="2"/>
</dbReference>
<evidence type="ECO:0000256" key="3">
    <source>
        <dbReference type="ARBA" id="ARBA00023027"/>
    </source>
</evidence>
<name>A0AAJ1RBF8_9LACO</name>
<feature type="domain" description="D-isomer specific 2-hydroxyacid dehydrogenase NAD-binding" evidence="6">
    <location>
        <begin position="108"/>
        <end position="286"/>
    </location>
</feature>
<sequence length="326" mass="35919">MNKPKVIVTGVIPEEGIKQLKEVCDVTYTSGEAFSREYVLSHLDQYQGILLMGLKGDKELIDAGKNLKVIAVNAVGFDAVDIDYAREKGIVVANAPQGVRLPTAEMTLALLLATVRRLYLYDKIVRSGQWIDVSERCYMGMSLKDKVLGIYGMGRIGSQVAKLSQAFGMKIIYNDAHRLPEDLEKQLDVEYVDFDTLIKNADVITLHAPALPSTIGKFNAAVFQEMKETAFIINAARGVLIKQDDLISALKNREIAGAGLDVFETEPVIPEELRKLDNVIMSPHAGTGTLEARIDIAAEASENIISLLLKDHALNMVNDVKQYQVN</sequence>
<dbReference type="Proteomes" id="UP001167919">
    <property type="component" value="Unassembled WGS sequence"/>
</dbReference>
<comment type="similarity">
    <text evidence="1 4">Belongs to the D-isomer specific 2-hydroxyacid dehydrogenase family.</text>
</comment>
<dbReference type="InterPro" id="IPR006139">
    <property type="entry name" value="D-isomer_2_OHA_DH_cat_dom"/>
</dbReference>
<protein>
    <submittedName>
        <fullName evidence="7">Dihydrofolate reductase</fullName>
    </submittedName>
</protein>
<dbReference type="GO" id="GO:0016616">
    <property type="term" value="F:oxidoreductase activity, acting on the CH-OH group of donors, NAD or NADP as acceptor"/>
    <property type="evidence" value="ECO:0007669"/>
    <property type="project" value="InterPro"/>
</dbReference>
<dbReference type="Pfam" id="PF02826">
    <property type="entry name" value="2-Hacid_dh_C"/>
    <property type="match status" value="1"/>
</dbReference>
<dbReference type="SUPFAM" id="SSF52283">
    <property type="entry name" value="Formate/glycerate dehydrogenase catalytic domain-like"/>
    <property type="match status" value="1"/>
</dbReference>
<dbReference type="RefSeq" id="WP_301711340.1">
    <property type="nucleotide sequence ID" value="NZ_SDWY01000003.1"/>
</dbReference>
<gene>
    <name evidence="7" type="ORF">EVC35_06715</name>
</gene>
<evidence type="ECO:0000313" key="8">
    <source>
        <dbReference type="Proteomes" id="UP001167919"/>
    </source>
</evidence>
<evidence type="ECO:0000313" key="7">
    <source>
        <dbReference type="EMBL" id="MDN6900695.1"/>
    </source>
</evidence>
<evidence type="ECO:0000259" key="5">
    <source>
        <dbReference type="Pfam" id="PF00389"/>
    </source>
</evidence>
<dbReference type="InterPro" id="IPR006140">
    <property type="entry name" value="D-isomer_DH_NAD-bd"/>
</dbReference>
<evidence type="ECO:0000256" key="2">
    <source>
        <dbReference type="ARBA" id="ARBA00023002"/>
    </source>
</evidence>
<feature type="domain" description="D-isomer specific 2-hydroxyacid dehydrogenase catalytic" evidence="5">
    <location>
        <begin position="6"/>
        <end position="318"/>
    </location>
</feature>
<proteinExistence type="inferred from homology"/>
<evidence type="ECO:0000259" key="6">
    <source>
        <dbReference type="Pfam" id="PF02826"/>
    </source>
</evidence>
<organism evidence="7 8">
    <name type="scientific">Oenococcus sicerae</name>
    <dbReference type="NCBI Taxonomy" id="2203724"/>
    <lineage>
        <taxon>Bacteria</taxon>
        <taxon>Bacillati</taxon>
        <taxon>Bacillota</taxon>
        <taxon>Bacilli</taxon>
        <taxon>Lactobacillales</taxon>
        <taxon>Lactobacillaceae</taxon>
        <taxon>Oenococcus</taxon>
    </lineage>
</organism>
<keyword evidence="2 4" id="KW-0560">Oxidoreductase</keyword>
<dbReference type="PANTHER" id="PTHR42789:SF1">
    <property type="entry name" value="D-ISOMER SPECIFIC 2-HYDROXYACID DEHYDROGENASE FAMILY PROTEIN (AFU_ORTHOLOGUE AFUA_6G10090)"/>
    <property type="match status" value="1"/>
</dbReference>
<dbReference type="EMBL" id="SDWY01000003">
    <property type="protein sequence ID" value="MDN6900695.1"/>
    <property type="molecule type" value="Genomic_DNA"/>
</dbReference>
<dbReference type="PANTHER" id="PTHR42789">
    <property type="entry name" value="D-ISOMER SPECIFIC 2-HYDROXYACID DEHYDROGENASE FAMILY PROTEIN (AFU_ORTHOLOGUE AFUA_6G10090)"/>
    <property type="match status" value="1"/>
</dbReference>
<reference evidence="7" key="1">
    <citation type="submission" date="2019-01" db="EMBL/GenBank/DDBJ databases">
        <title>Oenococcus sicerae UCMA17102.</title>
        <authorList>
            <person name="Cousin F.J."/>
            <person name="Le Guellec R."/>
            <person name="Cretenet M."/>
        </authorList>
    </citation>
    <scope>NUCLEOTIDE SEQUENCE</scope>
    <source>
        <strain evidence="7">UCMA17102</strain>
    </source>
</reference>
<evidence type="ECO:0000256" key="1">
    <source>
        <dbReference type="ARBA" id="ARBA00005854"/>
    </source>
</evidence>
<accession>A0AAJ1RBF8</accession>
<evidence type="ECO:0000256" key="4">
    <source>
        <dbReference type="RuleBase" id="RU003719"/>
    </source>
</evidence>
<keyword evidence="3" id="KW-0520">NAD</keyword>
<dbReference type="FunFam" id="3.40.50.720:FF:000203">
    <property type="entry name" value="D-3-phosphoglycerate dehydrogenase (SerA)"/>
    <property type="match status" value="1"/>
</dbReference>
<dbReference type="InterPro" id="IPR050857">
    <property type="entry name" value="D-2-hydroxyacid_DH"/>
</dbReference>
<dbReference type="InterPro" id="IPR036291">
    <property type="entry name" value="NAD(P)-bd_dom_sf"/>
</dbReference>
<dbReference type="Pfam" id="PF00389">
    <property type="entry name" value="2-Hacid_dh"/>
    <property type="match status" value="1"/>
</dbReference>
<dbReference type="SUPFAM" id="SSF51735">
    <property type="entry name" value="NAD(P)-binding Rossmann-fold domains"/>
    <property type="match status" value="1"/>
</dbReference>
<dbReference type="AlphaFoldDB" id="A0AAJ1RBF8"/>
<dbReference type="GO" id="GO:0051287">
    <property type="term" value="F:NAD binding"/>
    <property type="evidence" value="ECO:0007669"/>
    <property type="project" value="InterPro"/>
</dbReference>
<comment type="caution">
    <text evidence="7">The sequence shown here is derived from an EMBL/GenBank/DDBJ whole genome shotgun (WGS) entry which is preliminary data.</text>
</comment>